<name>A0A2P4PZ62_RHIID</name>
<evidence type="ECO:0000313" key="2">
    <source>
        <dbReference type="Proteomes" id="UP000018888"/>
    </source>
</evidence>
<protein>
    <submittedName>
        <fullName evidence="1">Uncharacterized protein</fullName>
    </submittedName>
</protein>
<dbReference type="Proteomes" id="UP000018888">
    <property type="component" value="Unassembled WGS sequence"/>
</dbReference>
<comment type="caution">
    <text evidence="1">The sequence shown here is derived from an EMBL/GenBank/DDBJ whole genome shotgun (WGS) entry which is preliminary data.</text>
</comment>
<sequence>MSPLINPAGRCEKCAKNYIDRSSAAKEWCKHCQINSLKRNFMNWTSGSFAALYYSKRKDGSLQYHDIDSFETIALKCFYDKPNIINEFLNEVDEYLIYSKKESYKFYGISKNPDTHNYIMVFQYMNGENYKLRCKKCDEKYAERSYAKYEWYIPYQTNFLKNERTNEHLAFRHQISALREDCNRLRHERNSAHHRAEGMVALLRSKTSSQYPHNPPIRHNSCRLSSRWIDRFNFFSDSLKVLDYPHYQEIGFTSYPGARNCLKNLSELYYITVVDCLPDGLIDLISVQHVLIYQYIMF</sequence>
<reference evidence="1 2" key="1">
    <citation type="journal article" date="2013" name="Proc. Natl. Acad. Sci. U.S.A.">
        <title>Genome of an arbuscular mycorrhizal fungus provides insight into the oldest plant symbiosis.</title>
        <authorList>
            <person name="Tisserant E."/>
            <person name="Malbreil M."/>
            <person name="Kuo A."/>
            <person name="Kohler A."/>
            <person name="Symeonidi A."/>
            <person name="Balestrini R."/>
            <person name="Charron P."/>
            <person name="Duensing N."/>
            <person name="Frei Dit Frey N."/>
            <person name="Gianinazzi-Pearson V."/>
            <person name="Gilbert L.B."/>
            <person name="Handa Y."/>
            <person name="Herr J.R."/>
            <person name="Hijri M."/>
            <person name="Koul R."/>
            <person name="Kawaguchi M."/>
            <person name="Krajinski F."/>
            <person name="Lammers P.J."/>
            <person name="Masclaux F.G."/>
            <person name="Murat C."/>
            <person name="Morin E."/>
            <person name="Ndikumana S."/>
            <person name="Pagni M."/>
            <person name="Petitpierre D."/>
            <person name="Requena N."/>
            <person name="Rosikiewicz P."/>
            <person name="Riley R."/>
            <person name="Saito K."/>
            <person name="San Clemente H."/>
            <person name="Shapiro H."/>
            <person name="van Tuinen D."/>
            <person name="Becard G."/>
            <person name="Bonfante P."/>
            <person name="Paszkowski U."/>
            <person name="Shachar-Hill Y.Y."/>
            <person name="Tuskan G.A."/>
            <person name="Young P.W."/>
            <person name="Sanders I.R."/>
            <person name="Henrissat B."/>
            <person name="Rensing S.A."/>
            <person name="Grigoriev I.V."/>
            <person name="Corradi N."/>
            <person name="Roux C."/>
            <person name="Martin F."/>
        </authorList>
    </citation>
    <scope>NUCLEOTIDE SEQUENCE [LARGE SCALE GENOMIC DNA]</scope>
    <source>
        <strain evidence="1 2">DAOM 197198</strain>
    </source>
</reference>
<dbReference type="EMBL" id="AUPC02000117">
    <property type="protein sequence ID" value="POG70672.1"/>
    <property type="molecule type" value="Genomic_DNA"/>
</dbReference>
<dbReference type="VEuPathDB" id="FungiDB:RhiirFUN_023714"/>
<dbReference type="AlphaFoldDB" id="A0A2P4PZ62"/>
<accession>A0A2P4PZ62</accession>
<reference evidence="1 2" key="2">
    <citation type="journal article" date="2018" name="New Phytol.">
        <title>High intraspecific genome diversity in the model arbuscular mycorrhizal symbiont Rhizophagus irregularis.</title>
        <authorList>
            <person name="Chen E.C.H."/>
            <person name="Morin E."/>
            <person name="Beaudet D."/>
            <person name="Noel J."/>
            <person name="Yildirir G."/>
            <person name="Ndikumana S."/>
            <person name="Charron P."/>
            <person name="St-Onge C."/>
            <person name="Giorgi J."/>
            <person name="Kruger M."/>
            <person name="Marton T."/>
            <person name="Ropars J."/>
            <person name="Grigoriev I.V."/>
            <person name="Hainaut M."/>
            <person name="Henrissat B."/>
            <person name="Roux C."/>
            <person name="Martin F."/>
            <person name="Corradi N."/>
        </authorList>
    </citation>
    <scope>NUCLEOTIDE SEQUENCE [LARGE SCALE GENOMIC DNA]</scope>
    <source>
        <strain evidence="1 2">DAOM 197198</strain>
    </source>
</reference>
<organism evidence="1 2">
    <name type="scientific">Rhizophagus irregularis (strain DAOM 181602 / DAOM 197198 / MUCL 43194)</name>
    <name type="common">Arbuscular mycorrhizal fungus</name>
    <name type="synonym">Glomus intraradices</name>
    <dbReference type="NCBI Taxonomy" id="747089"/>
    <lineage>
        <taxon>Eukaryota</taxon>
        <taxon>Fungi</taxon>
        <taxon>Fungi incertae sedis</taxon>
        <taxon>Mucoromycota</taxon>
        <taxon>Glomeromycotina</taxon>
        <taxon>Glomeromycetes</taxon>
        <taxon>Glomerales</taxon>
        <taxon>Glomeraceae</taxon>
        <taxon>Rhizophagus</taxon>
    </lineage>
</organism>
<proteinExistence type="predicted"/>
<evidence type="ECO:0000313" key="1">
    <source>
        <dbReference type="EMBL" id="POG70672.1"/>
    </source>
</evidence>
<keyword evidence="2" id="KW-1185">Reference proteome</keyword>
<gene>
    <name evidence="1" type="ORF">GLOIN_2v1775548</name>
</gene>